<name>A0A644ZIJ7_9ZZZZ</name>
<comment type="caution">
    <text evidence="1">The sequence shown here is derived from an EMBL/GenBank/DDBJ whole genome shotgun (WGS) entry which is preliminary data.</text>
</comment>
<accession>A0A644ZIJ7</accession>
<dbReference type="AlphaFoldDB" id="A0A644ZIJ7"/>
<reference evidence="1" key="1">
    <citation type="submission" date="2019-08" db="EMBL/GenBank/DDBJ databases">
        <authorList>
            <person name="Kucharzyk K."/>
            <person name="Murdoch R.W."/>
            <person name="Higgins S."/>
            <person name="Loffler F."/>
        </authorList>
    </citation>
    <scope>NUCLEOTIDE SEQUENCE</scope>
</reference>
<gene>
    <name evidence="1" type="ORF">SDC9_87305</name>
</gene>
<organism evidence="1">
    <name type="scientific">bioreactor metagenome</name>
    <dbReference type="NCBI Taxonomy" id="1076179"/>
    <lineage>
        <taxon>unclassified sequences</taxon>
        <taxon>metagenomes</taxon>
        <taxon>ecological metagenomes</taxon>
    </lineage>
</organism>
<protein>
    <submittedName>
        <fullName evidence="1">Uncharacterized protein</fullName>
    </submittedName>
</protein>
<evidence type="ECO:0000313" key="1">
    <source>
        <dbReference type="EMBL" id="MPM40659.1"/>
    </source>
</evidence>
<dbReference type="EMBL" id="VSSQ01009081">
    <property type="protein sequence ID" value="MPM40659.1"/>
    <property type="molecule type" value="Genomic_DNA"/>
</dbReference>
<sequence length="44" mass="4936">MKRSTTISAAILFMISGIIGYNQSKAKSEGFITVDVTATYYMYY</sequence>
<proteinExistence type="predicted"/>